<dbReference type="AlphaFoldDB" id="A0ABD3M1G3"/>
<feature type="compositionally biased region" description="Low complexity" evidence="3">
    <location>
        <begin position="12"/>
        <end position="29"/>
    </location>
</feature>
<dbReference type="GO" id="GO:0003723">
    <property type="term" value="F:RNA binding"/>
    <property type="evidence" value="ECO:0007669"/>
    <property type="project" value="UniProtKB-UniRule"/>
</dbReference>
<feature type="region of interest" description="Disordered" evidence="3">
    <location>
        <begin position="465"/>
        <end position="486"/>
    </location>
</feature>
<dbReference type="SUPFAM" id="SSF75217">
    <property type="entry name" value="alpha/beta knot"/>
    <property type="match status" value="1"/>
</dbReference>
<feature type="domain" description="RRM" evidence="4">
    <location>
        <begin position="160"/>
        <end position="243"/>
    </location>
</feature>
<dbReference type="Proteomes" id="UP001530293">
    <property type="component" value="Unassembled WGS sequence"/>
</dbReference>
<dbReference type="Gene3D" id="1.10.10.790">
    <property type="entry name" value="Surp module"/>
    <property type="match status" value="1"/>
</dbReference>
<feature type="region of interest" description="Disordered" evidence="3">
    <location>
        <begin position="249"/>
        <end position="333"/>
    </location>
</feature>
<accession>A0ABD3M1G3</accession>
<dbReference type="InterPro" id="IPR035979">
    <property type="entry name" value="RBD_domain_sf"/>
</dbReference>
<protein>
    <recommendedName>
        <fullName evidence="9">16S rRNA (uracil(1498)-N(3))-methyltransferase</fullName>
    </recommendedName>
</protein>
<evidence type="ECO:0000256" key="1">
    <source>
        <dbReference type="ARBA" id="ARBA00022884"/>
    </source>
</evidence>
<dbReference type="SUPFAM" id="SSF54928">
    <property type="entry name" value="RNA-binding domain, RBD"/>
    <property type="match status" value="1"/>
</dbReference>
<dbReference type="CDD" id="cd18084">
    <property type="entry name" value="RsmE-like"/>
    <property type="match status" value="1"/>
</dbReference>
<dbReference type="PANTHER" id="PTHR23140">
    <property type="entry name" value="RNA PROCESSING PROTEIN LD23810P"/>
    <property type="match status" value="1"/>
</dbReference>
<dbReference type="Pfam" id="PF00076">
    <property type="entry name" value="RRM_1"/>
    <property type="match status" value="1"/>
</dbReference>
<dbReference type="InterPro" id="IPR008942">
    <property type="entry name" value="ENTH_VHS"/>
</dbReference>
<dbReference type="InterPro" id="IPR000504">
    <property type="entry name" value="RRM_dom"/>
</dbReference>
<sequence>MVQRRGRPLTAFDNGSGSSSDSDNDAFASISRKKKPRLNSVDGADDVNNNNPSQPPLNAPTASSSSINDIPPIVDSSSTKRHHHMNSARQAKMDALLQELQTTKPSDAAAAAAAAAAASGHREDDYYGSIHDGDGFYEHDGFAPQKKGSYVEPGMEHLTTNLFVGNLDPMTTEEELTDVFRQFGDLYSVKIMWPRSSEERARNRNTGFVCFMHRADAEDAMDAYCDADPLGTGRRMVLRWGKNVKKTVKFGTGGVPTNLRKKPRADPKDTATSDNRGRGDPTAASLSTENDRSGEITQKADEQSQRSNDNHLSSTTSNNHFPSEQTSSLKSVGQKVSPLLGPTYDPARHAATAIHVIAPSDLRREKFISTVASFVAKDGTIFEQKLIETQSFNPDFRFLTVRDDDATGNIDNDDERFEEHVFYRWRVYSFAQGDGFNSWRTDPFVMIEPHGRFWIPPRLNTLAAQEEEEAEKRQDQKRQAAQEERRKLVGKTTDCIATGAQLRRKTSEKGGGVKLNEWERKVFHELLREKLCASQESICNAMAFAFDKSGAAKEISELLHAALLESGNGISVDTRIARLFLLSDILFNSQQPGVRNAFQYRDAIEAMAPDVFESLGQHGGGRMTKNKLRKAVSSVLGAWTNWSVYNTAFIDDLEDKFEGREAVASAENAVEEPNQDNEIEAEQADTDKELTSDDNNTAVSATPRGTWTSAVSVDAQEIVEDVDGEAIDDLDGVECDENDGEISEDVDGEELDDVDGEVLDGIDGDELGDAMDLSASRFRVSVVAIAIVSISLSLTSSFHGLGVGAFTGVSRCNGSGDDNIVKRYRLHQHDPARLRFRVHHKFRSSIPEDHEQRQYWTFPRLYVGQSRSMRGKVTLATGSMVPLLPEQTHYLIKVMRIMNNRRMNRRQQRSSEDDNEARIRIFNGEDGEWLAKVHLSTRDEIESSGKSKSRGKRDGRSHNGRGGDDSLVAECILQLRAQDYDEDYRPWVLFVPLKKQPRMKIMIEKCTELGVGRLIPVTSDRMEGEASAALLGSRGDDIFKGDQADDNKLRIDKLEIQAIEASEQCERLGIPIITCDLGVSLHEKSSGELLTIRDVVEKWCRAWEAKEGCDVAKSIDQVDSFSTVSKRNTRRVLLICRERGHGGEVVPVLQALHDNKRVSFLVGPEGGWSSDEEELFDEICSKYAGQDESPIRCVSLGSSVLRAETASLMAVGAWTLMEKS</sequence>
<feature type="region of interest" description="Disordered" evidence="3">
    <location>
        <begin position="940"/>
        <end position="963"/>
    </location>
</feature>
<feature type="region of interest" description="Disordered" evidence="3">
    <location>
        <begin position="685"/>
        <end position="705"/>
    </location>
</feature>
<dbReference type="Pfam" id="PF04818">
    <property type="entry name" value="CID"/>
    <property type="match status" value="1"/>
</dbReference>
<comment type="caution">
    <text evidence="7">The sequence shown here is derived from an EMBL/GenBank/DDBJ whole genome shotgun (WGS) entry which is preliminary data.</text>
</comment>
<dbReference type="PANTHER" id="PTHR23140:SF0">
    <property type="entry name" value="U2 SNRNP-ASSOCIATED SURP MOTIF-CONTAINING PROTEIN"/>
    <property type="match status" value="1"/>
</dbReference>
<dbReference type="PROSITE" id="PS50102">
    <property type="entry name" value="RRM"/>
    <property type="match status" value="1"/>
</dbReference>
<evidence type="ECO:0000259" key="4">
    <source>
        <dbReference type="PROSITE" id="PS50102"/>
    </source>
</evidence>
<dbReference type="PROSITE" id="PS51391">
    <property type="entry name" value="CID"/>
    <property type="match status" value="1"/>
</dbReference>
<evidence type="ECO:0000259" key="5">
    <source>
        <dbReference type="PROSITE" id="PS50128"/>
    </source>
</evidence>
<dbReference type="InterPro" id="IPR029026">
    <property type="entry name" value="tRNA_m1G_MTases_N"/>
</dbReference>
<dbReference type="InterPro" id="IPR046886">
    <property type="entry name" value="RsmE_MTase_dom"/>
</dbReference>
<name>A0ABD3M1G3_9STRA</name>
<evidence type="ECO:0000313" key="7">
    <source>
        <dbReference type="EMBL" id="KAL3756566.1"/>
    </source>
</evidence>
<feature type="compositionally biased region" description="Basic and acidic residues" evidence="3">
    <location>
        <begin position="952"/>
        <end position="963"/>
    </location>
</feature>
<dbReference type="Gene3D" id="3.30.70.330">
    <property type="match status" value="1"/>
</dbReference>
<dbReference type="Gene3D" id="3.40.1280.10">
    <property type="match status" value="1"/>
</dbReference>
<feature type="compositionally biased region" description="Polar residues" evidence="3">
    <location>
        <begin position="693"/>
        <end position="705"/>
    </location>
</feature>
<feature type="region of interest" description="Disordered" evidence="3">
    <location>
        <begin position="1"/>
        <end position="88"/>
    </location>
</feature>
<keyword evidence="1 2" id="KW-0694">RNA-binding</keyword>
<feature type="domain" description="CID" evidence="6">
    <location>
        <begin position="515"/>
        <end position="661"/>
    </location>
</feature>
<evidence type="ECO:0008006" key="9">
    <source>
        <dbReference type="Google" id="ProtNLM"/>
    </source>
</evidence>
<dbReference type="InterPro" id="IPR051485">
    <property type="entry name" value="SR-CTD_assoc_factor"/>
</dbReference>
<reference evidence="7 8" key="1">
    <citation type="submission" date="2024-10" db="EMBL/GenBank/DDBJ databases">
        <title>Updated reference genomes for cyclostephanoid diatoms.</title>
        <authorList>
            <person name="Roberts W.R."/>
            <person name="Alverson A.J."/>
        </authorList>
    </citation>
    <scope>NUCLEOTIDE SEQUENCE [LARGE SCALE GENOMIC DNA]</scope>
    <source>
        <strain evidence="7 8">AJA232-27</strain>
    </source>
</reference>
<dbReference type="Pfam" id="PF01805">
    <property type="entry name" value="Surp"/>
    <property type="match status" value="1"/>
</dbReference>
<dbReference type="PROSITE" id="PS50128">
    <property type="entry name" value="SURP"/>
    <property type="match status" value="1"/>
</dbReference>
<dbReference type="InterPro" id="IPR000061">
    <property type="entry name" value="Surp"/>
</dbReference>
<keyword evidence="8" id="KW-1185">Reference proteome</keyword>
<feature type="domain" description="SURP motif" evidence="5">
    <location>
        <begin position="367"/>
        <end position="410"/>
    </location>
</feature>
<feature type="compositionally biased region" description="Basic and acidic residues" evidence="3">
    <location>
        <begin position="470"/>
        <end position="486"/>
    </location>
</feature>
<dbReference type="InterPro" id="IPR029028">
    <property type="entry name" value="Alpha/beta_knot_MTases"/>
</dbReference>
<dbReference type="Pfam" id="PF04452">
    <property type="entry name" value="Methyltrans_RNA"/>
    <property type="match status" value="1"/>
</dbReference>
<dbReference type="EMBL" id="JALLBG020000303">
    <property type="protein sequence ID" value="KAL3756566.1"/>
    <property type="molecule type" value="Genomic_DNA"/>
</dbReference>
<dbReference type="InterPro" id="IPR012677">
    <property type="entry name" value="Nucleotide-bd_a/b_plait_sf"/>
</dbReference>
<organism evidence="7 8">
    <name type="scientific">Discostella pseudostelligera</name>
    <dbReference type="NCBI Taxonomy" id="259834"/>
    <lineage>
        <taxon>Eukaryota</taxon>
        <taxon>Sar</taxon>
        <taxon>Stramenopiles</taxon>
        <taxon>Ochrophyta</taxon>
        <taxon>Bacillariophyta</taxon>
        <taxon>Coscinodiscophyceae</taxon>
        <taxon>Thalassiosirophycidae</taxon>
        <taxon>Stephanodiscales</taxon>
        <taxon>Stephanodiscaceae</taxon>
        <taxon>Discostella</taxon>
    </lineage>
</organism>
<evidence type="ECO:0000313" key="8">
    <source>
        <dbReference type="Proteomes" id="UP001530293"/>
    </source>
</evidence>
<dbReference type="InterPro" id="IPR035967">
    <property type="entry name" value="SWAP/Surp_sf"/>
</dbReference>
<feature type="compositionally biased region" description="Polar residues" evidence="3">
    <location>
        <begin position="305"/>
        <end position="331"/>
    </location>
</feature>
<feature type="compositionally biased region" description="Basic and acidic residues" evidence="3">
    <location>
        <begin position="264"/>
        <end position="279"/>
    </location>
</feature>
<evidence type="ECO:0000256" key="2">
    <source>
        <dbReference type="PROSITE-ProRule" id="PRU00176"/>
    </source>
</evidence>
<dbReference type="SMART" id="SM00582">
    <property type="entry name" value="RPR"/>
    <property type="match status" value="1"/>
</dbReference>
<dbReference type="SUPFAM" id="SSF109905">
    <property type="entry name" value="Surp module (SWAP domain)"/>
    <property type="match status" value="1"/>
</dbReference>
<dbReference type="SMART" id="SM00648">
    <property type="entry name" value="SWAP"/>
    <property type="match status" value="1"/>
</dbReference>
<proteinExistence type="predicted"/>
<dbReference type="Gene3D" id="1.25.40.90">
    <property type="match status" value="1"/>
</dbReference>
<dbReference type="InterPro" id="IPR006569">
    <property type="entry name" value="CID_dom"/>
</dbReference>
<evidence type="ECO:0000256" key="3">
    <source>
        <dbReference type="SAM" id="MobiDB-lite"/>
    </source>
</evidence>
<evidence type="ECO:0000259" key="6">
    <source>
        <dbReference type="PROSITE" id="PS51391"/>
    </source>
</evidence>
<feature type="compositionally biased region" description="Basic and acidic residues" evidence="3">
    <location>
        <begin position="289"/>
        <end position="304"/>
    </location>
</feature>
<gene>
    <name evidence="7" type="ORF">ACHAWU_009960</name>
</gene>
<dbReference type="SMART" id="SM00360">
    <property type="entry name" value="RRM"/>
    <property type="match status" value="1"/>
</dbReference>